<organism evidence="1">
    <name type="scientific">marine sediment metagenome</name>
    <dbReference type="NCBI Taxonomy" id="412755"/>
    <lineage>
        <taxon>unclassified sequences</taxon>
        <taxon>metagenomes</taxon>
        <taxon>ecological metagenomes</taxon>
    </lineage>
</organism>
<gene>
    <name evidence="1" type="ORF">S01H4_14589</name>
</gene>
<sequence>MWDSLFVIIHHFNKPYKKKDIFYLIESRLNQNNNNIILFHDININNKCNKCKEFQPWIVLKNSGEGLFLLKKFIEKCEPWITTTLQKNLYDFKYNPHDEIDTIFVLITKINSRKKLYEIINPYLDQIQASDIRIKNQCYDCEKLTPWLIIKNNPDRLFNSFNELIIEDFPVALSPTIRLIPR</sequence>
<name>X1ASE7_9ZZZZ</name>
<feature type="non-terminal residue" evidence="1">
    <location>
        <position position="182"/>
    </location>
</feature>
<comment type="caution">
    <text evidence="1">The sequence shown here is derived from an EMBL/GenBank/DDBJ whole genome shotgun (WGS) entry which is preliminary data.</text>
</comment>
<reference evidence="1" key="1">
    <citation type="journal article" date="2014" name="Front. Microbiol.">
        <title>High frequency of phylogenetically diverse reductive dehalogenase-homologous genes in deep subseafloor sedimentary metagenomes.</title>
        <authorList>
            <person name="Kawai M."/>
            <person name="Futagami T."/>
            <person name="Toyoda A."/>
            <person name="Takaki Y."/>
            <person name="Nishi S."/>
            <person name="Hori S."/>
            <person name="Arai W."/>
            <person name="Tsubouchi T."/>
            <person name="Morono Y."/>
            <person name="Uchiyama I."/>
            <person name="Ito T."/>
            <person name="Fujiyama A."/>
            <person name="Inagaki F."/>
            <person name="Takami H."/>
        </authorList>
    </citation>
    <scope>NUCLEOTIDE SEQUENCE</scope>
    <source>
        <strain evidence="1">Expedition CK06-06</strain>
    </source>
</reference>
<proteinExistence type="predicted"/>
<protein>
    <submittedName>
        <fullName evidence="1">Uncharacterized protein</fullName>
    </submittedName>
</protein>
<accession>X1ASE7</accession>
<dbReference type="AlphaFoldDB" id="X1ASE7"/>
<evidence type="ECO:0000313" key="1">
    <source>
        <dbReference type="EMBL" id="GAG62806.1"/>
    </source>
</evidence>
<dbReference type="EMBL" id="BART01006397">
    <property type="protein sequence ID" value="GAG62806.1"/>
    <property type="molecule type" value="Genomic_DNA"/>
</dbReference>